<feature type="region of interest" description="Disordered" evidence="1">
    <location>
        <begin position="65"/>
        <end position="116"/>
    </location>
</feature>
<dbReference type="InterPro" id="IPR009505">
    <property type="entry name" value="Neural_ProG_Cyt"/>
</dbReference>
<dbReference type="PANTHER" id="PTHR15381:SF1">
    <property type="entry name" value="CHONDROITIN SULFATE PROTEOGLYCAN 5"/>
    <property type="match status" value="1"/>
</dbReference>
<feature type="compositionally biased region" description="Acidic residues" evidence="1">
    <location>
        <begin position="437"/>
        <end position="456"/>
    </location>
</feature>
<feature type="signal peptide" evidence="3">
    <location>
        <begin position="1"/>
        <end position="31"/>
    </location>
</feature>
<evidence type="ECO:0000313" key="6">
    <source>
        <dbReference type="Proteomes" id="UP000515159"/>
    </source>
</evidence>
<dbReference type="PANTHER" id="PTHR15381">
    <property type="entry name" value="CHONDROITIN SULFATE PROTEOGLYCAN 5 -RELATED"/>
    <property type="match status" value="1"/>
</dbReference>
<evidence type="ECO:0000259" key="5">
    <source>
        <dbReference type="Pfam" id="PF06567"/>
    </source>
</evidence>
<feature type="domain" description="CSPG5 sulphate attachment" evidence="4">
    <location>
        <begin position="281"/>
        <end position="440"/>
    </location>
</feature>
<feature type="region of interest" description="Disordered" evidence="1">
    <location>
        <begin position="706"/>
        <end position="733"/>
    </location>
</feature>
<sequence length="733" mass="79502">MEAARTPRLRGWGAAALLVAFLCARAPQASPVPVWNLDPKTTSDIQRFGSEGSSGTLDHLLARSLPDSVQEPRRNAAAGQEGEAFVKNQTWKRTEEQQSSKNPPVDSPNLAPTAGTAAAAATLISTDGDGSLPHAGGGIRNENNESAVCVECSGGISRESLQPDTESLAVKHEGVLEASGVLGPTPGPVGPESIARELGGADVTAESQEDVGSGDHHRGTSANVATFPNSLQKEWSLGTYFGSSTTLLPSPSATAKDTATASEPGGKSISPDSAEADHLLQVFQEAVLQSPSPNGKPADPNPDWASKPEISMDPEREQHLPSESWDETASSFPAQGSTDQTLPHKETEPWADNISPPNVLKPPEPPSKKLLAEIIDADYYDLSDLDGHSDLETFPDLDSTKTTQDKKKSSWVTSDLYSDFITFDESDFYPTTSFYTDGDEEGGAEEDEEDDTEAEEGAVRKPGGEDDSKPKTFTPKIHMTARNEKPTSVQQTFVTSQGEARPKSNPEMVKEPTQILAGSGNRSTECRSGYLRHNRTCKSVCDIYPTYCYNGGQCYLVENSGAFCRCNTQDYIWHKGVRCESIVTDFQVMCVAVGTAALVLLLVFMMTVFFAKKLYLLKTENYKLRKRNRYRTPSELHNDNFSLSTIAEGSHPNVRKLCDTPSNLSPYARALAYYDNVTCQEDPNTIHKLLEPTKPFAKEEEPFNIQNATSPKHGSDTGGHDSLEVNCLQNNLT</sequence>
<protein>
    <submittedName>
        <fullName evidence="7">Chondroitin sulfate proteoglycan 5 isoform X1</fullName>
    </submittedName>
</protein>
<keyword evidence="6" id="KW-1185">Reference proteome</keyword>
<evidence type="ECO:0000259" key="4">
    <source>
        <dbReference type="Pfam" id="PF06566"/>
    </source>
</evidence>
<gene>
    <name evidence="7" type="primary">CSPG5</name>
</gene>
<accession>A0A6P8PGB6</accession>
<dbReference type="OrthoDB" id="9935774at2759"/>
<keyword evidence="3" id="KW-0732">Signal</keyword>
<dbReference type="Pfam" id="PF06567">
    <property type="entry name" value="Neural_ProG_Cyt"/>
    <property type="match status" value="1"/>
</dbReference>
<dbReference type="RefSeq" id="XP_033787822.1">
    <property type="nucleotide sequence ID" value="XM_033931931.1"/>
</dbReference>
<dbReference type="FunCoup" id="A0A6P8PGB6">
    <property type="interactions" value="304"/>
</dbReference>
<organism evidence="6 7">
    <name type="scientific">Geotrypetes seraphini</name>
    <name type="common">Gaboon caecilian</name>
    <name type="synonym">Caecilia seraphini</name>
    <dbReference type="NCBI Taxonomy" id="260995"/>
    <lineage>
        <taxon>Eukaryota</taxon>
        <taxon>Metazoa</taxon>
        <taxon>Chordata</taxon>
        <taxon>Craniata</taxon>
        <taxon>Vertebrata</taxon>
        <taxon>Euteleostomi</taxon>
        <taxon>Amphibia</taxon>
        <taxon>Gymnophiona</taxon>
        <taxon>Geotrypetes</taxon>
    </lineage>
</organism>
<keyword evidence="2" id="KW-0472">Membrane</keyword>
<proteinExistence type="predicted"/>
<feature type="compositionally biased region" description="Basic and acidic residues" evidence="1">
    <location>
        <begin position="713"/>
        <end position="723"/>
    </location>
</feature>
<feature type="region of interest" description="Disordered" evidence="1">
    <location>
        <begin position="246"/>
        <end position="272"/>
    </location>
</feature>
<dbReference type="GeneID" id="117354426"/>
<feature type="compositionally biased region" description="Polar residues" evidence="1">
    <location>
        <begin position="39"/>
        <end position="56"/>
    </location>
</feature>
<feature type="transmembrane region" description="Helical" evidence="2">
    <location>
        <begin position="586"/>
        <end position="611"/>
    </location>
</feature>
<feature type="compositionally biased region" description="Polar residues" evidence="1">
    <location>
        <begin position="327"/>
        <end position="341"/>
    </location>
</feature>
<feature type="region of interest" description="Disordered" evidence="1">
    <location>
        <begin position="39"/>
        <end position="58"/>
    </location>
</feature>
<dbReference type="Pfam" id="PF06566">
    <property type="entry name" value="Chon_Sulph_att"/>
    <property type="match status" value="1"/>
</dbReference>
<feature type="region of interest" description="Disordered" evidence="1">
    <location>
        <begin position="431"/>
        <end position="508"/>
    </location>
</feature>
<feature type="chain" id="PRO_5028325611" evidence="3">
    <location>
        <begin position="32"/>
        <end position="733"/>
    </location>
</feature>
<name>A0A6P8PGB6_GEOSA</name>
<evidence type="ECO:0000256" key="1">
    <source>
        <dbReference type="SAM" id="MobiDB-lite"/>
    </source>
</evidence>
<evidence type="ECO:0000256" key="2">
    <source>
        <dbReference type="SAM" id="Phobius"/>
    </source>
</evidence>
<dbReference type="KEGG" id="gsh:117354426"/>
<feature type="compositionally biased region" description="Polar residues" evidence="1">
    <location>
        <begin position="486"/>
        <end position="498"/>
    </location>
</feature>
<feature type="region of interest" description="Disordered" evidence="1">
    <location>
        <begin position="383"/>
        <end position="411"/>
    </location>
</feature>
<dbReference type="CTD" id="10675"/>
<dbReference type="AlphaFoldDB" id="A0A6P8PGB6"/>
<reference evidence="7" key="1">
    <citation type="submission" date="2025-08" db="UniProtKB">
        <authorList>
            <consortium name="RefSeq"/>
        </authorList>
    </citation>
    <scope>IDENTIFICATION</scope>
</reference>
<feature type="compositionally biased region" description="Low complexity" evidence="1">
    <location>
        <begin position="246"/>
        <end position="255"/>
    </location>
</feature>
<feature type="domain" description="Neural chondroitin sulphate proteoglycan cytoplasmic" evidence="5">
    <location>
        <begin position="614"/>
        <end position="732"/>
    </location>
</feature>
<evidence type="ECO:0000256" key="3">
    <source>
        <dbReference type="SAM" id="SignalP"/>
    </source>
</evidence>
<dbReference type="InterPro" id="IPR010555">
    <property type="entry name" value="CSPG5_S_attach_dom"/>
</dbReference>
<feature type="region of interest" description="Disordered" evidence="1">
    <location>
        <begin position="289"/>
        <end position="367"/>
    </location>
</feature>
<feature type="compositionally biased region" description="Basic and acidic residues" evidence="1">
    <location>
        <begin position="457"/>
        <end position="470"/>
    </location>
</feature>
<dbReference type="InParanoid" id="A0A6P8PGB6"/>
<dbReference type="GO" id="GO:0045202">
    <property type="term" value="C:synapse"/>
    <property type="evidence" value="ECO:0007669"/>
    <property type="project" value="TreeGrafter"/>
</dbReference>
<keyword evidence="2" id="KW-0812">Transmembrane</keyword>
<dbReference type="GO" id="GO:0048858">
    <property type="term" value="P:cell projection morphogenesis"/>
    <property type="evidence" value="ECO:0007669"/>
    <property type="project" value="TreeGrafter"/>
</dbReference>
<feature type="region of interest" description="Disordered" evidence="1">
    <location>
        <begin position="204"/>
        <end position="223"/>
    </location>
</feature>
<dbReference type="Proteomes" id="UP000515159">
    <property type="component" value="Chromosome 2"/>
</dbReference>
<keyword evidence="2" id="KW-1133">Transmembrane helix</keyword>
<evidence type="ECO:0000313" key="7">
    <source>
        <dbReference type="RefSeq" id="XP_033787822.1"/>
    </source>
</evidence>